<dbReference type="EMBL" id="FNYY01000001">
    <property type="protein sequence ID" value="SEI66536.1"/>
    <property type="molecule type" value="Genomic_DNA"/>
</dbReference>
<dbReference type="GO" id="GO:0003677">
    <property type="term" value="F:DNA binding"/>
    <property type="evidence" value="ECO:0007669"/>
    <property type="project" value="UniProtKB-KW"/>
</dbReference>
<dbReference type="InterPro" id="IPR050679">
    <property type="entry name" value="Bact_HTH_transcr_reg"/>
</dbReference>
<sequence length="236" mass="26167">MSLQTMRRANVPLHVEVASLLRSRILSGDLKSGERLPSLAELAKVFGVTSLTVRQAMNTLDDEGLIERASGRGTFVKEVEIKPRRVFSVKSDLSQLLGGDMPLEVVLSTDTSFDEDVVIDGVAFKRLKRRHELGGQPFCMLDVHLRKDIYQDAPEKFDRELIVSAFKELGIALGSATQTVALASADLEMAEGLQVEVNSPVFKVVRKVKDDADRLIYFGDLIYPGDALEFRIDFLA</sequence>
<evidence type="ECO:0000259" key="4">
    <source>
        <dbReference type="PROSITE" id="PS50949"/>
    </source>
</evidence>
<dbReference type="InterPro" id="IPR036390">
    <property type="entry name" value="WH_DNA-bd_sf"/>
</dbReference>
<evidence type="ECO:0000256" key="2">
    <source>
        <dbReference type="ARBA" id="ARBA00023125"/>
    </source>
</evidence>
<evidence type="ECO:0000313" key="5">
    <source>
        <dbReference type="EMBL" id="SEI66536.1"/>
    </source>
</evidence>
<dbReference type="RefSeq" id="WP_048530454.1">
    <property type="nucleotide sequence ID" value="NZ_CATLQZ010000004.1"/>
</dbReference>
<dbReference type="InterPro" id="IPR028978">
    <property type="entry name" value="Chorismate_lyase_/UTRA_dom_sf"/>
</dbReference>
<dbReference type="Gene3D" id="1.10.10.10">
    <property type="entry name" value="Winged helix-like DNA-binding domain superfamily/Winged helix DNA-binding domain"/>
    <property type="match status" value="1"/>
</dbReference>
<dbReference type="GO" id="GO:0003700">
    <property type="term" value="F:DNA-binding transcription factor activity"/>
    <property type="evidence" value="ECO:0007669"/>
    <property type="project" value="InterPro"/>
</dbReference>
<feature type="domain" description="HTH gntR-type" evidence="4">
    <location>
        <begin position="11"/>
        <end position="79"/>
    </location>
</feature>
<keyword evidence="6" id="KW-1185">Reference proteome</keyword>
<dbReference type="Gene3D" id="3.40.1410.10">
    <property type="entry name" value="Chorismate lyase-like"/>
    <property type="match status" value="1"/>
</dbReference>
<dbReference type="Pfam" id="PF07702">
    <property type="entry name" value="UTRA"/>
    <property type="match status" value="1"/>
</dbReference>
<dbReference type="GeneID" id="80816806"/>
<keyword evidence="1" id="KW-0805">Transcription regulation</keyword>
<evidence type="ECO:0000313" key="6">
    <source>
        <dbReference type="Proteomes" id="UP000182932"/>
    </source>
</evidence>
<organism evidence="5 6">
    <name type="scientific">Marinovum algicola</name>
    <dbReference type="NCBI Taxonomy" id="42444"/>
    <lineage>
        <taxon>Bacteria</taxon>
        <taxon>Pseudomonadati</taxon>
        <taxon>Pseudomonadota</taxon>
        <taxon>Alphaproteobacteria</taxon>
        <taxon>Rhodobacterales</taxon>
        <taxon>Roseobacteraceae</taxon>
        <taxon>Marinovum</taxon>
    </lineage>
</organism>
<dbReference type="InterPro" id="IPR036388">
    <property type="entry name" value="WH-like_DNA-bd_sf"/>
</dbReference>
<dbReference type="PANTHER" id="PTHR44846">
    <property type="entry name" value="MANNOSYL-D-GLYCERATE TRANSPORT/METABOLISM SYSTEM REPRESSOR MNGR-RELATED"/>
    <property type="match status" value="1"/>
</dbReference>
<keyword evidence="2" id="KW-0238">DNA-binding</keyword>
<dbReference type="SUPFAM" id="SSF46785">
    <property type="entry name" value="Winged helix' DNA-binding domain"/>
    <property type="match status" value="1"/>
</dbReference>
<dbReference type="AlphaFoldDB" id="A0A975ZM44"/>
<dbReference type="Proteomes" id="UP000182932">
    <property type="component" value="Unassembled WGS sequence"/>
</dbReference>
<gene>
    <name evidence="5" type="ORF">SAMN04487940_101540</name>
</gene>
<dbReference type="SMART" id="SM00866">
    <property type="entry name" value="UTRA"/>
    <property type="match status" value="1"/>
</dbReference>
<dbReference type="Pfam" id="PF00392">
    <property type="entry name" value="GntR"/>
    <property type="match status" value="1"/>
</dbReference>
<comment type="caution">
    <text evidence="5">The sequence shown here is derived from an EMBL/GenBank/DDBJ whole genome shotgun (WGS) entry which is preliminary data.</text>
</comment>
<dbReference type="GO" id="GO:0045892">
    <property type="term" value="P:negative regulation of DNA-templated transcription"/>
    <property type="evidence" value="ECO:0007669"/>
    <property type="project" value="TreeGrafter"/>
</dbReference>
<evidence type="ECO:0000256" key="1">
    <source>
        <dbReference type="ARBA" id="ARBA00023015"/>
    </source>
</evidence>
<name>A0A975ZM44_9RHOB</name>
<dbReference type="InterPro" id="IPR011663">
    <property type="entry name" value="UTRA"/>
</dbReference>
<dbReference type="PROSITE" id="PS50949">
    <property type="entry name" value="HTH_GNTR"/>
    <property type="match status" value="1"/>
</dbReference>
<dbReference type="SMART" id="SM00345">
    <property type="entry name" value="HTH_GNTR"/>
    <property type="match status" value="1"/>
</dbReference>
<dbReference type="PANTHER" id="PTHR44846:SF1">
    <property type="entry name" value="MANNOSYL-D-GLYCERATE TRANSPORT_METABOLISM SYSTEM REPRESSOR MNGR-RELATED"/>
    <property type="match status" value="1"/>
</dbReference>
<dbReference type="CDD" id="cd07377">
    <property type="entry name" value="WHTH_GntR"/>
    <property type="match status" value="1"/>
</dbReference>
<accession>A0A975ZM44</accession>
<dbReference type="PRINTS" id="PR00035">
    <property type="entry name" value="HTHGNTR"/>
</dbReference>
<evidence type="ECO:0000256" key="3">
    <source>
        <dbReference type="ARBA" id="ARBA00023163"/>
    </source>
</evidence>
<dbReference type="SUPFAM" id="SSF64288">
    <property type="entry name" value="Chorismate lyase-like"/>
    <property type="match status" value="1"/>
</dbReference>
<proteinExistence type="predicted"/>
<reference evidence="5 6" key="1">
    <citation type="submission" date="2016-10" db="EMBL/GenBank/DDBJ databases">
        <authorList>
            <person name="Varghese N."/>
            <person name="Submissions S."/>
        </authorList>
    </citation>
    <scope>NUCLEOTIDE SEQUENCE [LARGE SCALE GENOMIC DNA]</scope>
    <source>
        <strain evidence="5 6">FF3</strain>
    </source>
</reference>
<keyword evidence="3" id="KW-0804">Transcription</keyword>
<protein>
    <submittedName>
        <fullName evidence="5">Transcriptional regulator, GntR family</fullName>
    </submittedName>
</protein>
<dbReference type="InterPro" id="IPR000524">
    <property type="entry name" value="Tscrpt_reg_HTH_GntR"/>
</dbReference>